<dbReference type="InterPro" id="IPR002750">
    <property type="entry name" value="CobE/GbiG_C"/>
</dbReference>
<name>A0ABS3TVR4_9PSED</name>
<reference evidence="2 3" key="1">
    <citation type="submission" date="2020-12" db="EMBL/GenBank/DDBJ databases">
        <title>Pseudomonas schmalbachii sp. nov. isolated from millipede gut.</title>
        <authorList>
            <person name="Shelomi M."/>
        </authorList>
    </citation>
    <scope>NUCLEOTIDE SEQUENCE [LARGE SCALE GENOMIC DNA]</scope>
    <source>
        <strain evidence="2 3">Milli4</strain>
    </source>
</reference>
<dbReference type="PANTHER" id="PTHR37477:SF1">
    <property type="entry name" value="COBALT-PRECORRIN-5A HYDROLASE"/>
    <property type="match status" value="1"/>
</dbReference>
<dbReference type="Proteomes" id="UP000669060">
    <property type="component" value="Unassembled WGS sequence"/>
</dbReference>
<organism evidence="2 3">
    <name type="scientific">Pseudomonas schmalbachii</name>
    <dbReference type="NCBI Taxonomy" id="2816993"/>
    <lineage>
        <taxon>Bacteria</taxon>
        <taxon>Pseudomonadati</taxon>
        <taxon>Pseudomonadota</taxon>
        <taxon>Gammaproteobacteria</taxon>
        <taxon>Pseudomonadales</taxon>
        <taxon>Pseudomonadaceae</taxon>
        <taxon>Pseudomonas</taxon>
    </lineage>
</organism>
<dbReference type="InterPro" id="IPR052553">
    <property type="entry name" value="CbiG_hydrolase"/>
</dbReference>
<comment type="caution">
    <text evidence="2">The sequence shown here is derived from an EMBL/GenBank/DDBJ whole genome shotgun (WGS) entry which is preliminary data.</text>
</comment>
<evidence type="ECO:0000313" key="3">
    <source>
        <dbReference type="Proteomes" id="UP000669060"/>
    </source>
</evidence>
<dbReference type="RefSeq" id="WP_208316148.1">
    <property type="nucleotide sequence ID" value="NZ_JAELYA010000009.1"/>
</dbReference>
<proteinExistence type="predicted"/>
<sequence length="137" mass="14019">MTPGTTPEPVTIAGLGCRRGCTVAELRELLEHSLQQLALPLSALDGLASGAHKREEAGMLQLAADLGLPLAFCSTEQLAAQEALLAQPSERVRELTGAASVAEAAALARAAELGGRPARLLCGKQRSAAATLAIARA</sequence>
<dbReference type="SUPFAM" id="SSF159664">
    <property type="entry name" value="CobE/GbiG C-terminal domain-like"/>
    <property type="match status" value="1"/>
</dbReference>
<dbReference type="Pfam" id="PF01890">
    <property type="entry name" value="CbiG_C"/>
    <property type="match status" value="1"/>
</dbReference>
<dbReference type="PANTHER" id="PTHR37477">
    <property type="entry name" value="COBALT-PRECORRIN-5A HYDROLASE"/>
    <property type="match status" value="1"/>
</dbReference>
<evidence type="ECO:0000313" key="2">
    <source>
        <dbReference type="EMBL" id="MBO3277764.1"/>
    </source>
</evidence>
<gene>
    <name evidence="2" type="ORF">JFY56_21330</name>
</gene>
<protein>
    <submittedName>
        <fullName evidence="2">Cobalamin biosynthesis protein</fullName>
    </submittedName>
</protein>
<evidence type="ECO:0000259" key="1">
    <source>
        <dbReference type="Pfam" id="PF01890"/>
    </source>
</evidence>
<keyword evidence="3" id="KW-1185">Reference proteome</keyword>
<accession>A0ABS3TVR4</accession>
<dbReference type="EMBL" id="JAELYA010000009">
    <property type="protein sequence ID" value="MBO3277764.1"/>
    <property type="molecule type" value="Genomic_DNA"/>
</dbReference>
<dbReference type="InterPro" id="IPR036518">
    <property type="entry name" value="CobE/GbiG_C_sf"/>
</dbReference>
<feature type="domain" description="CobE/GbiG C-terminal" evidence="1">
    <location>
        <begin position="12"/>
        <end position="135"/>
    </location>
</feature>
<dbReference type="Gene3D" id="3.30.420.180">
    <property type="entry name" value="CobE/GbiG C-terminal domain"/>
    <property type="match status" value="1"/>
</dbReference>